<proteinExistence type="predicted"/>
<reference evidence="2 3" key="1">
    <citation type="submission" date="2019-02" db="EMBL/GenBank/DDBJ databases">
        <title>Genome sequencing of the rare red list fungi Dentipellis fragilis.</title>
        <authorList>
            <person name="Buettner E."/>
            <person name="Kellner H."/>
        </authorList>
    </citation>
    <scope>NUCLEOTIDE SEQUENCE [LARGE SCALE GENOMIC DNA]</scope>
    <source>
        <strain evidence="2 3">DSM 105465</strain>
    </source>
</reference>
<dbReference type="EMBL" id="SEOQ01001754">
    <property type="protein sequence ID" value="TFY50638.1"/>
    <property type="molecule type" value="Genomic_DNA"/>
</dbReference>
<evidence type="ECO:0000256" key="1">
    <source>
        <dbReference type="SAM" id="MobiDB-lite"/>
    </source>
</evidence>
<dbReference type="STRING" id="205917.A0A4Y9XLP6"/>
<accession>A0A4Y9XLP6</accession>
<feature type="compositionally biased region" description="Low complexity" evidence="1">
    <location>
        <begin position="68"/>
        <end position="85"/>
    </location>
</feature>
<comment type="caution">
    <text evidence="2">The sequence shown here is derived from an EMBL/GenBank/DDBJ whole genome shotgun (WGS) entry which is preliminary data.</text>
</comment>
<protein>
    <submittedName>
        <fullName evidence="2">Uncharacterized protein</fullName>
    </submittedName>
</protein>
<feature type="region of interest" description="Disordered" evidence="1">
    <location>
        <begin position="1"/>
        <end position="23"/>
    </location>
</feature>
<sequence length="116" mass="12116">MNALGHPNKFDMRPDIRGPSQAQMLNMGSGVGVGVGVGVGAGLRGPAAGFGLQQGNAQMHASHMAMRQQPPHQQIPPHMLPQMLPPHLQQQGQAGVGVNQPAHDLMALLMGGPPRD</sequence>
<gene>
    <name evidence="2" type="ORF">EVG20_g11408</name>
</gene>
<dbReference type="AlphaFoldDB" id="A0A4Y9XLP6"/>
<feature type="region of interest" description="Disordered" evidence="1">
    <location>
        <begin position="58"/>
        <end position="85"/>
    </location>
</feature>
<evidence type="ECO:0000313" key="2">
    <source>
        <dbReference type="EMBL" id="TFY50638.1"/>
    </source>
</evidence>
<name>A0A4Y9XLP6_9AGAM</name>
<dbReference type="Proteomes" id="UP000298327">
    <property type="component" value="Unassembled WGS sequence"/>
</dbReference>
<keyword evidence="3" id="KW-1185">Reference proteome</keyword>
<evidence type="ECO:0000313" key="3">
    <source>
        <dbReference type="Proteomes" id="UP000298327"/>
    </source>
</evidence>
<organism evidence="2 3">
    <name type="scientific">Dentipellis fragilis</name>
    <dbReference type="NCBI Taxonomy" id="205917"/>
    <lineage>
        <taxon>Eukaryota</taxon>
        <taxon>Fungi</taxon>
        <taxon>Dikarya</taxon>
        <taxon>Basidiomycota</taxon>
        <taxon>Agaricomycotina</taxon>
        <taxon>Agaricomycetes</taxon>
        <taxon>Russulales</taxon>
        <taxon>Hericiaceae</taxon>
        <taxon>Dentipellis</taxon>
    </lineage>
</organism>